<protein>
    <submittedName>
        <fullName evidence="2">Uncharacterized protein</fullName>
    </submittedName>
</protein>
<evidence type="ECO:0000313" key="2">
    <source>
        <dbReference type="EMBL" id="MBW99337.1"/>
    </source>
</evidence>
<keyword evidence="1" id="KW-0812">Transmembrane</keyword>
<feature type="transmembrane region" description="Helical" evidence="1">
    <location>
        <begin position="26"/>
        <end position="45"/>
    </location>
</feature>
<reference evidence="2" key="1">
    <citation type="submission" date="2018-02" db="EMBL/GenBank/DDBJ databases">
        <title>Rhizophora mucronata_Transcriptome.</title>
        <authorList>
            <person name="Meera S.P."/>
            <person name="Sreeshan A."/>
            <person name="Augustine A."/>
        </authorList>
    </citation>
    <scope>NUCLEOTIDE SEQUENCE</scope>
    <source>
        <tissue evidence="2">Leaf</tissue>
    </source>
</reference>
<proteinExistence type="predicted"/>
<keyword evidence="1" id="KW-0472">Membrane</keyword>
<organism evidence="2">
    <name type="scientific">Rhizophora mucronata</name>
    <name type="common">Asiatic mangrove</name>
    <dbReference type="NCBI Taxonomy" id="61149"/>
    <lineage>
        <taxon>Eukaryota</taxon>
        <taxon>Viridiplantae</taxon>
        <taxon>Streptophyta</taxon>
        <taxon>Embryophyta</taxon>
        <taxon>Tracheophyta</taxon>
        <taxon>Spermatophyta</taxon>
        <taxon>Magnoliopsida</taxon>
        <taxon>eudicotyledons</taxon>
        <taxon>Gunneridae</taxon>
        <taxon>Pentapetalae</taxon>
        <taxon>rosids</taxon>
        <taxon>fabids</taxon>
        <taxon>Malpighiales</taxon>
        <taxon>Rhizophoraceae</taxon>
        <taxon>Rhizophora</taxon>
    </lineage>
</organism>
<accession>A0A2P2K0T2</accession>
<evidence type="ECO:0000256" key="1">
    <source>
        <dbReference type="SAM" id="Phobius"/>
    </source>
</evidence>
<sequence>MALTSFCHLHILFHAKQKVYKPYGYVIERFILFFLSPSILIFWFLDFSL</sequence>
<dbReference type="EMBL" id="GGEC01018854">
    <property type="protein sequence ID" value="MBW99337.1"/>
    <property type="molecule type" value="Transcribed_RNA"/>
</dbReference>
<keyword evidence="1" id="KW-1133">Transmembrane helix</keyword>
<name>A0A2P2K0T2_RHIMU</name>
<dbReference type="AlphaFoldDB" id="A0A2P2K0T2"/>